<protein>
    <submittedName>
        <fullName evidence="1">Uncharacterized protein</fullName>
    </submittedName>
</protein>
<proteinExistence type="predicted"/>
<dbReference type="RefSeq" id="WP_320002582.1">
    <property type="nucleotide sequence ID" value="NZ_JAUHJS010000001.1"/>
</dbReference>
<sequence>MNSFFSNYLQYPKDFLEWSTLSIATCNDFIKHIDSEFNWSVSVDSTAQLVRVYIHDPLAAKIGLSKIFKRKIMDVPFEDWCSNKTNFEVFNGIERVITIDSLRLMKRHFTDLRKNYIESFPTNLDDPSNFLYLALFKTTNDVSCTVLCNGSGDIIPTILIEEAKTLGRKFFLTYNVDRVYIQLGY</sequence>
<accession>A0ABT8F0T1</accession>
<reference evidence="1" key="1">
    <citation type="submission" date="2023-06" db="EMBL/GenBank/DDBJ databases">
        <title>Cytophagales bacterium Strain LB-30, isolated from soil.</title>
        <authorList>
            <person name="Liu B."/>
        </authorList>
    </citation>
    <scope>NUCLEOTIDE SEQUENCE</scope>
    <source>
        <strain evidence="1">LB-30</strain>
    </source>
</reference>
<evidence type="ECO:0000313" key="1">
    <source>
        <dbReference type="EMBL" id="MDN4164055.1"/>
    </source>
</evidence>
<evidence type="ECO:0000313" key="2">
    <source>
        <dbReference type="Proteomes" id="UP001168552"/>
    </source>
</evidence>
<keyword evidence="2" id="KW-1185">Reference proteome</keyword>
<dbReference type="EMBL" id="JAUHJS010000001">
    <property type="protein sequence ID" value="MDN4164055.1"/>
    <property type="molecule type" value="Genomic_DNA"/>
</dbReference>
<comment type="caution">
    <text evidence="1">The sequence shown here is derived from an EMBL/GenBank/DDBJ whole genome shotgun (WGS) entry which is preliminary data.</text>
</comment>
<dbReference type="Proteomes" id="UP001168552">
    <property type="component" value="Unassembled WGS sequence"/>
</dbReference>
<gene>
    <name evidence="1" type="ORF">QWY31_01010</name>
</gene>
<name>A0ABT8F0T1_9BACT</name>
<organism evidence="1 2">
    <name type="scientific">Shiella aurantiaca</name>
    <dbReference type="NCBI Taxonomy" id="3058365"/>
    <lineage>
        <taxon>Bacteria</taxon>
        <taxon>Pseudomonadati</taxon>
        <taxon>Bacteroidota</taxon>
        <taxon>Cytophagia</taxon>
        <taxon>Cytophagales</taxon>
        <taxon>Shiellaceae</taxon>
        <taxon>Shiella</taxon>
    </lineage>
</organism>